<proteinExistence type="predicted"/>
<evidence type="ECO:0000313" key="1">
    <source>
        <dbReference type="EMBL" id="SHI16644.1"/>
    </source>
</evidence>
<keyword evidence="2" id="KW-1185">Reference proteome</keyword>
<protein>
    <submittedName>
        <fullName evidence="1">Uncharacterized protein</fullName>
    </submittedName>
</protein>
<gene>
    <name evidence="1" type="ORF">SAMN02745124_04536</name>
</gene>
<accession>A0A1M5YXQ8</accession>
<dbReference type="EMBL" id="FQXS01000091">
    <property type="protein sequence ID" value="SHI16644.1"/>
    <property type="molecule type" value="Genomic_DNA"/>
</dbReference>
<sequence>MWWHGFVEAWVATLAHSIQLRRLYCPHCRRVHRLRPLGYWRRYRSSIQEIRSALTHRLIRQRWRPDLPRSRQRQWWRRLGRMIRLLLGLSFAGSRLEGFERLITTNIIPVTAATNHDNRTIDHTPYRVVALPGSFRSCYGETTG</sequence>
<evidence type="ECO:0000313" key="2">
    <source>
        <dbReference type="Proteomes" id="UP000184139"/>
    </source>
</evidence>
<organism evidence="1 2">
    <name type="scientific">Desulfofustis glycolicus DSM 9705</name>
    <dbReference type="NCBI Taxonomy" id="1121409"/>
    <lineage>
        <taxon>Bacteria</taxon>
        <taxon>Pseudomonadati</taxon>
        <taxon>Thermodesulfobacteriota</taxon>
        <taxon>Desulfobulbia</taxon>
        <taxon>Desulfobulbales</taxon>
        <taxon>Desulfocapsaceae</taxon>
        <taxon>Desulfofustis</taxon>
    </lineage>
</organism>
<reference evidence="1 2" key="1">
    <citation type="submission" date="2016-11" db="EMBL/GenBank/DDBJ databases">
        <authorList>
            <person name="Jaros S."/>
            <person name="Januszkiewicz K."/>
            <person name="Wedrychowicz H."/>
        </authorList>
    </citation>
    <scope>NUCLEOTIDE SEQUENCE [LARGE SCALE GENOMIC DNA]</scope>
    <source>
        <strain evidence="1 2">DSM 9705</strain>
    </source>
</reference>
<dbReference type="Proteomes" id="UP000184139">
    <property type="component" value="Unassembled WGS sequence"/>
</dbReference>
<name>A0A1M5YXQ8_9BACT</name>
<dbReference type="AlphaFoldDB" id="A0A1M5YXQ8"/>